<name>A0ABN9M3D9_9NEOB</name>
<organism evidence="2 3">
    <name type="scientific">Ranitomeya imitator</name>
    <name type="common">mimic poison frog</name>
    <dbReference type="NCBI Taxonomy" id="111125"/>
    <lineage>
        <taxon>Eukaryota</taxon>
        <taxon>Metazoa</taxon>
        <taxon>Chordata</taxon>
        <taxon>Craniata</taxon>
        <taxon>Vertebrata</taxon>
        <taxon>Euteleostomi</taxon>
        <taxon>Amphibia</taxon>
        <taxon>Batrachia</taxon>
        <taxon>Anura</taxon>
        <taxon>Neobatrachia</taxon>
        <taxon>Hyloidea</taxon>
        <taxon>Dendrobatidae</taxon>
        <taxon>Dendrobatinae</taxon>
        <taxon>Ranitomeya</taxon>
    </lineage>
</organism>
<keyword evidence="3" id="KW-1185">Reference proteome</keyword>
<accession>A0ABN9M3D9</accession>
<evidence type="ECO:0000256" key="1">
    <source>
        <dbReference type="SAM" id="Phobius"/>
    </source>
</evidence>
<dbReference type="EMBL" id="CAUEEQ010041777">
    <property type="protein sequence ID" value="CAJ0956366.1"/>
    <property type="molecule type" value="Genomic_DNA"/>
</dbReference>
<protein>
    <submittedName>
        <fullName evidence="2">Uncharacterized protein</fullName>
    </submittedName>
</protein>
<reference evidence="2" key="1">
    <citation type="submission" date="2023-07" db="EMBL/GenBank/DDBJ databases">
        <authorList>
            <person name="Stuckert A."/>
        </authorList>
    </citation>
    <scope>NUCLEOTIDE SEQUENCE</scope>
</reference>
<feature type="transmembrane region" description="Helical" evidence="1">
    <location>
        <begin position="68"/>
        <end position="88"/>
    </location>
</feature>
<evidence type="ECO:0000313" key="3">
    <source>
        <dbReference type="Proteomes" id="UP001176940"/>
    </source>
</evidence>
<evidence type="ECO:0000313" key="2">
    <source>
        <dbReference type="EMBL" id="CAJ0956366.1"/>
    </source>
</evidence>
<dbReference type="Gene3D" id="3.30.450.60">
    <property type="match status" value="1"/>
</dbReference>
<keyword evidence="1" id="KW-0472">Membrane</keyword>
<proteinExistence type="predicted"/>
<dbReference type="Proteomes" id="UP001176940">
    <property type="component" value="Unassembled WGS sequence"/>
</dbReference>
<sequence length="90" mass="9971">MCRDHARSSGLKISAYTRVFTDEFLLGGEVQEASKKNVLKAIEQADLMQEEAETPRSILEEIGLTKTLAAVTFIFVVPSMFTAFTSVLDQ</sequence>
<comment type="caution">
    <text evidence="2">The sequence shown here is derived from an EMBL/GenBank/DDBJ whole genome shotgun (WGS) entry which is preliminary data.</text>
</comment>
<keyword evidence="1" id="KW-0812">Transmembrane</keyword>
<keyword evidence="1" id="KW-1133">Transmembrane helix</keyword>
<gene>
    <name evidence="2" type="ORF">RIMI_LOCUS15501641</name>
</gene>